<feature type="compositionally biased region" description="Basic and acidic residues" evidence="1">
    <location>
        <begin position="341"/>
        <end position="359"/>
    </location>
</feature>
<evidence type="ECO:0000256" key="2">
    <source>
        <dbReference type="SAM" id="Phobius"/>
    </source>
</evidence>
<feature type="region of interest" description="Disordered" evidence="1">
    <location>
        <begin position="230"/>
        <end position="251"/>
    </location>
</feature>
<dbReference type="EMBL" id="ML986496">
    <property type="protein sequence ID" value="KAF2275670.1"/>
    <property type="molecule type" value="Genomic_DNA"/>
</dbReference>
<feature type="region of interest" description="Disordered" evidence="1">
    <location>
        <begin position="272"/>
        <end position="359"/>
    </location>
</feature>
<dbReference type="Proteomes" id="UP000800097">
    <property type="component" value="Unassembled WGS sequence"/>
</dbReference>
<keyword evidence="2" id="KW-1133">Transmembrane helix</keyword>
<proteinExistence type="predicted"/>
<accession>A0A6A6JGA2</accession>
<keyword evidence="2" id="KW-0472">Membrane</keyword>
<protein>
    <recommendedName>
        <fullName evidence="6">Mid2 domain-containing protein</fullName>
    </recommendedName>
</protein>
<gene>
    <name evidence="4" type="ORF">EI97DRAFT_475046</name>
</gene>
<dbReference type="RefSeq" id="XP_033653209.1">
    <property type="nucleotide sequence ID" value="XM_033801909.1"/>
</dbReference>
<name>A0A6A6JGA2_WESOR</name>
<evidence type="ECO:0008006" key="6">
    <source>
        <dbReference type="Google" id="ProtNLM"/>
    </source>
</evidence>
<dbReference type="AlphaFoldDB" id="A0A6A6JGA2"/>
<keyword evidence="5" id="KW-1185">Reference proteome</keyword>
<evidence type="ECO:0000256" key="1">
    <source>
        <dbReference type="SAM" id="MobiDB-lite"/>
    </source>
</evidence>
<keyword evidence="2" id="KW-0812">Transmembrane</keyword>
<feature type="transmembrane region" description="Helical" evidence="2">
    <location>
        <begin position="203"/>
        <end position="223"/>
    </location>
</feature>
<dbReference type="GeneID" id="54555084"/>
<feature type="chain" id="PRO_5025382426" description="Mid2 domain-containing protein" evidence="3">
    <location>
        <begin position="20"/>
        <end position="359"/>
    </location>
</feature>
<feature type="signal peptide" evidence="3">
    <location>
        <begin position="1"/>
        <end position="19"/>
    </location>
</feature>
<keyword evidence="3" id="KW-0732">Signal</keyword>
<organism evidence="4 5">
    <name type="scientific">Westerdykella ornata</name>
    <dbReference type="NCBI Taxonomy" id="318751"/>
    <lineage>
        <taxon>Eukaryota</taxon>
        <taxon>Fungi</taxon>
        <taxon>Dikarya</taxon>
        <taxon>Ascomycota</taxon>
        <taxon>Pezizomycotina</taxon>
        <taxon>Dothideomycetes</taxon>
        <taxon>Pleosporomycetidae</taxon>
        <taxon>Pleosporales</taxon>
        <taxon>Sporormiaceae</taxon>
        <taxon>Westerdykella</taxon>
    </lineage>
</organism>
<dbReference type="OrthoDB" id="3557178at2759"/>
<reference evidence="4" key="1">
    <citation type="journal article" date="2020" name="Stud. Mycol.">
        <title>101 Dothideomycetes genomes: a test case for predicting lifestyles and emergence of pathogens.</title>
        <authorList>
            <person name="Haridas S."/>
            <person name="Albert R."/>
            <person name="Binder M."/>
            <person name="Bloem J."/>
            <person name="Labutti K."/>
            <person name="Salamov A."/>
            <person name="Andreopoulos B."/>
            <person name="Baker S."/>
            <person name="Barry K."/>
            <person name="Bills G."/>
            <person name="Bluhm B."/>
            <person name="Cannon C."/>
            <person name="Castanera R."/>
            <person name="Culley D."/>
            <person name="Daum C."/>
            <person name="Ezra D."/>
            <person name="Gonzalez J."/>
            <person name="Henrissat B."/>
            <person name="Kuo A."/>
            <person name="Liang C."/>
            <person name="Lipzen A."/>
            <person name="Lutzoni F."/>
            <person name="Magnuson J."/>
            <person name="Mondo S."/>
            <person name="Nolan M."/>
            <person name="Ohm R."/>
            <person name="Pangilinan J."/>
            <person name="Park H.-J."/>
            <person name="Ramirez L."/>
            <person name="Alfaro M."/>
            <person name="Sun H."/>
            <person name="Tritt A."/>
            <person name="Yoshinaga Y."/>
            <person name="Zwiers L.-H."/>
            <person name="Turgeon B."/>
            <person name="Goodwin S."/>
            <person name="Spatafora J."/>
            <person name="Crous P."/>
            <person name="Grigoriev I."/>
        </authorList>
    </citation>
    <scope>NUCLEOTIDE SEQUENCE</scope>
    <source>
        <strain evidence="4">CBS 379.55</strain>
    </source>
</reference>
<evidence type="ECO:0000256" key="3">
    <source>
        <dbReference type="SAM" id="SignalP"/>
    </source>
</evidence>
<evidence type="ECO:0000313" key="4">
    <source>
        <dbReference type="EMBL" id="KAF2275670.1"/>
    </source>
</evidence>
<evidence type="ECO:0000313" key="5">
    <source>
        <dbReference type="Proteomes" id="UP000800097"/>
    </source>
</evidence>
<sequence length="359" mass="38752">MGFSYLFTALLLVTSCCFARTTQRPSKTLPSSTISPASQTPILLLERQNEQRFIGWVYSSGEWESSGCSGDQETLYSDGYRFACCTSDPCNPVVSCSAGSIISDRAGGIKAETSACSDVLGNKSFTVCNTDLLYENTLDSTPVTRVRCGNKAENWSFYRHKPQETHVESSATSSPELSTTIPPVVIVTVTALPPAQRSNDKSWIAAAVILPLALAGGVLYFLVSRKRKKASSSGPHIGTPEPAYPGTHEQKHDSYLAPAFDPATPHELLPSEATELESPHSPAPADIPRPSSDQQIQRDSLPPSLQIKFSPVAESPLPLGVDDAVQTLGHTSPCEPDCDITPDRQPDEPDTRYPELVTK</sequence>